<dbReference type="Proteomes" id="UP000829685">
    <property type="component" value="Unassembled WGS sequence"/>
</dbReference>
<protein>
    <submittedName>
        <fullName evidence="2">Uncharacterized protein</fullName>
    </submittedName>
</protein>
<keyword evidence="3" id="KW-1185">Reference proteome</keyword>
<dbReference type="AlphaFoldDB" id="A0A9Q0AL66"/>
<accession>A0A9Q0AL66</accession>
<gene>
    <name evidence="2" type="ORF">JX265_009892</name>
</gene>
<proteinExistence type="predicted"/>
<reference evidence="2" key="1">
    <citation type="submission" date="2021-03" db="EMBL/GenBank/DDBJ databases">
        <title>Revisited historic fungal species revealed as producer of novel bioactive compounds through whole genome sequencing and comparative genomics.</title>
        <authorList>
            <person name="Vignolle G.A."/>
            <person name="Hochenegger N."/>
            <person name="Mach R.L."/>
            <person name="Mach-Aigner A.R."/>
            <person name="Javad Rahimi M."/>
            <person name="Salim K.A."/>
            <person name="Chan C.M."/>
            <person name="Lim L.B.L."/>
            <person name="Cai F."/>
            <person name="Druzhinina I.S."/>
            <person name="U'Ren J.M."/>
            <person name="Derntl C."/>
        </authorList>
    </citation>
    <scope>NUCLEOTIDE SEQUENCE</scope>
    <source>
        <strain evidence="2">TUCIM 5799</strain>
    </source>
</reference>
<comment type="caution">
    <text evidence="2">The sequence shown here is derived from an EMBL/GenBank/DDBJ whole genome shotgun (WGS) entry which is preliminary data.</text>
</comment>
<evidence type="ECO:0000313" key="3">
    <source>
        <dbReference type="Proteomes" id="UP000829685"/>
    </source>
</evidence>
<organism evidence="2 3">
    <name type="scientific">Neoarthrinium moseri</name>
    <dbReference type="NCBI Taxonomy" id="1658444"/>
    <lineage>
        <taxon>Eukaryota</taxon>
        <taxon>Fungi</taxon>
        <taxon>Dikarya</taxon>
        <taxon>Ascomycota</taxon>
        <taxon>Pezizomycotina</taxon>
        <taxon>Sordariomycetes</taxon>
        <taxon>Xylariomycetidae</taxon>
        <taxon>Amphisphaeriales</taxon>
        <taxon>Apiosporaceae</taxon>
        <taxon>Neoarthrinium</taxon>
    </lineage>
</organism>
<evidence type="ECO:0000313" key="2">
    <source>
        <dbReference type="EMBL" id="KAI1860493.1"/>
    </source>
</evidence>
<sequence length="170" mass="17801">MSLNKAPSHGQKVTLGKNAPVTREGPGAVHASSLAAESQAFQAGNEAAASQSSRENVASASKPHEGRSYAQAGTGTEAKHVPQAPSYVHSQYDRAHSRPHGKNITEDNSIGDDEAKNASFTEFGTAADPSHLAEERIIAVDSTPANLTGTRQKHIDGKTIYDSLGSDQQA</sequence>
<dbReference type="EMBL" id="JAFIMR010000031">
    <property type="protein sequence ID" value="KAI1860493.1"/>
    <property type="molecule type" value="Genomic_DNA"/>
</dbReference>
<feature type="region of interest" description="Disordered" evidence="1">
    <location>
        <begin position="1"/>
        <end position="119"/>
    </location>
</feature>
<feature type="compositionally biased region" description="Polar residues" evidence="1">
    <location>
        <begin position="35"/>
        <end position="59"/>
    </location>
</feature>
<name>A0A9Q0AL66_9PEZI</name>
<evidence type="ECO:0000256" key="1">
    <source>
        <dbReference type="SAM" id="MobiDB-lite"/>
    </source>
</evidence>